<evidence type="ECO:0000256" key="1">
    <source>
        <dbReference type="SAM" id="MobiDB-lite"/>
    </source>
</evidence>
<dbReference type="EMBL" id="KL597052">
    <property type="protein sequence ID" value="KER20481.1"/>
    <property type="molecule type" value="Genomic_DNA"/>
</dbReference>
<dbReference type="KEGG" id="ovi:T265_10983"/>
<keyword evidence="3" id="KW-1185">Reference proteome</keyword>
<dbReference type="AlphaFoldDB" id="A0A074Z0B5"/>
<reference evidence="2 3" key="1">
    <citation type="submission" date="2013-11" db="EMBL/GenBank/DDBJ databases">
        <title>Opisthorchis viverrini - life in the bile duct.</title>
        <authorList>
            <person name="Young N.D."/>
            <person name="Nagarajan N."/>
            <person name="Lin S.J."/>
            <person name="Korhonen P.K."/>
            <person name="Jex A.R."/>
            <person name="Hall R.S."/>
            <person name="Safavi-Hemami H."/>
            <person name="Kaewkong W."/>
            <person name="Bertrand D."/>
            <person name="Gao S."/>
            <person name="Seet Q."/>
            <person name="Wongkham S."/>
            <person name="Teh B.T."/>
            <person name="Wongkham C."/>
            <person name="Intapan P.M."/>
            <person name="Maleewong W."/>
            <person name="Yang X."/>
            <person name="Hu M."/>
            <person name="Wang Z."/>
            <person name="Hofmann A."/>
            <person name="Sternberg P.W."/>
            <person name="Tan P."/>
            <person name="Wang J."/>
            <person name="Gasser R.B."/>
        </authorList>
    </citation>
    <scope>NUCLEOTIDE SEQUENCE [LARGE SCALE GENOMIC DNA]</scope>
</reference>
<organism evidence="2 3">
    <name type="scientific">Opisthorchis viverrini</name>
    <name type="common">Southeast Asian liver fluke</name>
    <dbReference type="NCBI Taxonomy" id="6198"/>
    <lineage>
        <taxon>Eukaryota</taxon>
        <taxon>Metazoa</taxon>
        <taxon>Spiralia</taxon>
        <taxon>Lophotrochozoa</taxon>
        <taxon>Platyhelminthes</taxon>
        <taxon>Trematoda</taxon>
        <taxon>Digenea</taxon>
        <taxon>Opisthorchiida</taxon>
        <taxon>Opisthorchiata</taxon>
        <taxon>Opisthorchiidae</taxon>
        <taxon>Opisthorchis</taxon>
    </lineage>
</organism>
<dbReference type="Proteomes" id="UP000054324">
    <property type="component" value="Unassembled WGS sequence"/>
</dbReference>
<evidence type="ECO:0000313" key="3">
    <source>
        <dbReference type="Proteomes" id="UP000054324"/>
    </source>
</evidence>
<accession>A0A074Z0B5</accession>
<evidence type="ECO:0000313" key="2">
    <source>
        <dbReference type="EMBL" id="KER20481.1"/>
    </source>
</evidence>
<dbReference type="GeneID" id="20325151"/>
<gene>
    <name evidence="2" type="ORF">T265_10983</name>
</gene>
<protein>
    <submittedName>
        <fullName evidence="2">Uncharacterized protein</fullName>
    </submittedName>
</protein>
<name>A0A074Z0B5_OPIVI</name>
<dbReference type="CTD" id="20325151"/>
<dbReference type="OrthoDB" id="10419753at2759"/>
<feature type="region of interest" description="Disordered" evidence="1">
    <location>
        <begin position="56"/>
        <end position="75"/>
    </location>
</feature>
<feature type="compositionally biased region" description="Basic and acidic residues" evidence="1">
    <location>
        <begin position="58"/>
        <end position="70"/>
    </location>
</feature>
<dbReference type="RefSeq" id="XP_009175776.1">
    <property type="nucleotide sequence ID" value="XM_009177512.1"/>
</dbReference>
<proteinExistence type="predicted"/>
<sequence length="100" mass="11032">MKNPFSAASNQLTAAKSKLTSGWSDAIGLRSRSEQTKMPAPQLRHVGNAWAKSLLIKSSKDKPTSPDRTRRGNKRCEHRVRDSGVNYHIVTNTVTGQDLS</sequence>